<dbReference type="GO" id="GO:0007165">
    <property type="term" value="P:signal transduction"/>
    <property type="evidence" value="ECO:0007669"/>
    <property type="project" value="InterPro"/>
</dbReference>
<dbReference type="GO" id="GO:0005829">
    <property type="term" value="C:cytosol"/>
    <property type="evidence" value="ECO:0007669"/>
    <property type="project" value="TreeGrafter"/>
</dbReference>
<dbReference type="InterPro" id="IPR036061">
    <property type="entry name" value="CheW-like_dom_sf"/>
</dbReference>
<dbReference type="Pfam" id="PF01584">
    <property type="entry name" value="CheW"/>
    <property type="match status" value="1"/>
</dbReference>
<evidence type="ECO:0000313" key="2">
    <source>
        <dbReference type="EMBL" id="KPQ35949.1"/>
    </source>
</evidence>
<dbReference type="InterPro" id="IPR002545">
    <property type="entry name" value="CheW-lke_dom"/>
</dbReference>
<dbReference type="Gene3D" id="2.30.30.40">
    <property type="entry name" value="SH3 Domains"/>
    <property type="match status" value="1"/>
</dbReference>
<proteinExistence type="predicted"/>
<feature type="domain" description="CheW-like" evidence="1">
    <location>
        <begin position="28"/>
        <end position="184"/>
    </location>
</feature>
<dbReference type="GO" id="GO:0006935">
    <property type="term" value="P:chemotaxis"/>
    <property type="evidence" value="ECO:0007669"/>
    <property type="project" value="InterPro"/>
</dbReference>
<organism evidence="2 3">
    <name type="scientific">Phormidesmis priestleyi Ana</name>
    <dbReference type="NCBI Taxonomy" id="1666911"/>
    <lineage>
        <taxon>Bacteria</taxon>
        <taxon>Bacillati</taxon>
        <taxon>Cyanobacteriota</taxon>
        <taxon>Cyanophyceae</taxon>
        <taxon>Leptolyngbyales</taxon>
        <taxon>Leptolyngbyaceae</taxon>
        <taxon>Phormidesmis</taxon>
    </lineage>
</organism>
<dbReference type="AlphaFoldDB" id="A0A0P8DH81"/>
<dbReference type="InterPro" id="IPR039315">
    <property type="entry name" value="CheW"/>
</dbReference>
<evidence type="ECO:0000259" key="1">
    <source>
        <dbReference type="PROSITE" id="PS50851"/>
    </source>
</evidence>
<dbReference type="SUPFAM" id="SSF50341">
    <property type="entry name" value="CheW-like"/>
    <property type="match status" value="1"/>
</dbReference>
<dbReference type="Proteomes" id="UP000050465">
    <property type="component" value="Unassembled WGS sequence"/>
</dbReference>
<name>A0A0P8DH81_9CYAN</name>
<gene>
    <name evidence="2" type="primary">pilI-2</name>
    <name evidence="2" type="ORF">HLUCCA11_08620</name>
</gene>
<protein>
    <submittedName>
        <fullName evidence="2">Twitching motility protein PilI</fullName>
    </submittedName>
</protein>
<accession>A0A0P8DH81</accession>
<dbReference type="PROSITE" id="PS50851">
    <property type="entry name" value="CHEW"/>
    <property type="match status" value="1"/>
</dbReference>
<dbReference type="PATRIC" id="fig|1666911.3.peg.4108"/>
<comment type="caution">
    <text evidence="2">The sequence shown here is derived from an EMBL/GenBank/DDBJ whole genome shotgun (WGS) entry which is preliminary data.</text>
</comment>
<sequence length="186" mass="20301">MVGNPDFQTISGRDQAPELQEIETPEGELHLRFFMSDDDEFALPATGIRRIIEYAPDHITPVPNVSPLLLGTFNEQGRVIWVADLGQFLGHSKPMNTDRAEIPIIAVEDAGTMLGLAVSKIIGTDWLDVDALKATTDSSDVMAPFLKGEWPISLRDASSAHSASSVGKSLRLLDHIAILRSARWVA</sequence>
<evidence type="ECO:0000313" key="3">
    <source>
        <dbReference type="Proteomes" id="UP000050465"/>
    </source>
</evidence>
<dbReference type="EMBL" id="LJZR01000009">
    <property type="protein sequence ID" value="KPQ35949.1"/>
    <property type="molecule type" value="Genomic_DNA"/>
</dbReference>
<dbReference type="Gene3D" id="2.40.50.180">
    <property type="entry name" value="CheA-289, Domain 4"/>
    <property type="match status" value="1"/>
</dbReference>
<dbReference type="STRING" id="1666911.HLUCCA11_08620"/>
<dbReference type="PANTHER" id="PTHR22617:SF23">
    <property type="entry name" value="CHEMOTAXIS PROTEIN CHEW"/>
    <property type="match status" value="1"/>
</dbReference>
<reference evidence="2 3" key="1">
    <citation type="submission" date="2015-09" db="EMBL/GenBank/DDBJ databases">
        <title>Identification and resolution of microdiversity through metagenomic sequencing of parallel consortia.</title>
        <authorList>
            <person name="Nelson W.C."/>
            <person name="Romine M.F."/>
            <person name="Lindemann S.R."/>
        </authorList>
    </citation>
    <scope>NUCLEOTIDE SEQUENCE [LARGE SCALE GENOMIC DNA]</scope>
    <source>
        <strain evidence="2">Ana</strain>
    </source>
</reference>
<dbReference type="SMART" id="SM00260">
    <property type="entry name" value="CheW"/>
    <property type="match status" value="1"/>
</dbReference>
<dbReference type="PANTHER" id="PTHR22617">
    <property type="entry name" value="CHEMOTAXIS SENSOR HISTIDINE KINASE-RELATED"/>
    <property type="match status" value="1"/>
</dbReference>